<dbReference type="AlphaFoldDB" id="A0AAD6U4C4"/>
<dbReference type="EMBL" id="JARJCN010000024">
    <property type="protein sequence ID" value="KAJ7089367.1"/>
    <property type="molecule type" value="Genomic_DNA"/>
</dbReference>
<dbReference type="GO" id="GO:0008270">
    <property type="term" value="F:zinc ion binding"/>
    <property type="evidence" value="ECO:0007669"/>
    <property type="project" value="UniProtKB-KW"/>
</dbReference>
<organism evidence="6 7">
    <name type="scientific">Mycena belliarum</name>
    <dbReference type="NCBI Taxonomy" id="1033014"/>
    <lineage>
        <taxon>Eukaryota</taxon>
        <taxon>Fungi</taxon>
        <taxon>Dikarya</taxon>
        <taxon>Basidiomycota</taxon>
        <taxon>Agaricomycotina</taxon>
        <taxon>Agaricomycetes</taxon>
        <taxon>Agaricomycetidae</taxon>
        <taxon>Agaricales</taxon>
        <taxon>Marasmiineae</taxon>
        <taxon>Mycenaceae</taxon>
        <taxon>Mycena</taxon>
    </lineage>
</organism>
<evidence type="ECO:0000259" key="5">
    <source>
        <dbReference type="PROSITE" id="PS50865"/>
    </source>
</evidence>
<feature type="domain" description="MYND-type" evidence="5">
    <location>
        <begin position="406"/>
        <end position="454"/>
    </location>
</feature>
<sequence length="534" mass="59822">MRNLKKAHCSFSNFQSIPPQKAAEFVVRAIGDVGPDPLLPYCAQCIFGALHVIYPKDTVDAASEFTREADVAGADVADLKPAVRMQLLQRKHFHPFWTVMTRFLTVARDETQEIRFLFRFAGCFNCYTAPPRSPYIAEFHRIAQMLYPGIENSDGNFVMVCIHKMVSTLNDCLAMANAVKVAQNAQARRWPTSTKDIMPYGGKTTTHMLLRWANYTEDIAFTAFGILGHIVKICGTLIIDDITANQDVGEVFVSTGWRICRDATKVLCTTDEDDEDYSRKLAVAAEFRQRATFAAGFLEAATMLAPEIFPALIAGREGKMVQLFSLILEVAHAYSVSADPTLDAQFESFNWSRFSEWACQILADHSDLQPLLGKLHRDIARSQRTIEDPLDTVYRVLAAAKASARCHAPGCTESMASTGQEFKRCSACRVAGYCCKDCQIRAWKSNPNPHKRICAQIKALVDKGGGLDDRDRFVSNCRETKVSAEEVLEVARWDFNTRVVESDSKANTDGAVEFDELYWQLNPDWGQMLSRRRG</sequence>
<evidence type="ECO:0000256" key="2">
    <source>
        <dbReference type="ARBA" id="ARBA00022771"/>
    </source>
</evidence>
<dbReference type="Gene3D" id="6.10.140.2220">
    <property type="match status" value="1"/>
</dbReference>
<dbReference type="Pfam" id="PF01753">
    <property type="entry name" value="zf-MYND"/>
    <property type="match status" value="1"/>
</dbReference>
<gene>
    <name evidence="6" type="ORF">B0H15DRAFT_284696</name>
</gene>
<dbReference type="SUPFAM" id="SSF144232">
    <property type="entry name" value="HIT/MYND zinc finger-like"/>
    <property type="match status" value="1"/>
</dbReference>
<keyword evidence="3" id="KW-0862">Zinc</keyword>
<dbReference type="PROSITE" id="PS50865">
    <property type="entry name" value="ZF_MYND_2"/>
    <property type="match status" value="1"/>
</dbReference>
<evidence type="ECO:0000256" key="3">
    <source>
        <dbReference type="ARBA" id="ARBA00022833"/>
    </source>
</evidence>
<keyword evidence="2 4" id="KW-0863">Zinc-finger</keyword>
<keyword evidence="7" id="KW-1185">Reference proteome</keyword>
<protein>
    <recommendedName>
        <fullName evidence="5">MYND-type domain-containing protein</fullName>
    </recommendedName>
</protein>
<dbReference type="InterPro" id="IPR002893">
    <property type="entry name" value="Znf_MYND"/>
</dbReference>
<evidence type="ECO:0000256" key="1">
    <source>
        <dbReference type="ARBA" id="ARBA00022723"/>
    </source>
</evidence>
<evidence type="ECO:0000256" key="4">
    <source>
        <dbReference type="PROSITE-ProRule" id="PRU00134"/>
    </source>
</evidence>
<evidence type="ECO:0000313" key="7">
    <source>
        <dbReference type="Proteomes" id="UP001222325"/>
    </source>
</evidence>
<comment type="caution">
    <text evidence="6">The sequence shown here is derived from an EMBL/GenBank/DDBJ whole genome shotgun (WGS) entry which is preliminary data.</text>
</comment>
<dbReference type="Proteomes" id="UP001222325">
    <property type="component" value="Unassembled WGS sequence"/>
</dbReference>
<accession>A0AAD6U4C4</accession>
<proteinExistence type="predicted"/>
<name>A0AAD6U4C4_9AGAR</name>
<keyword evidence="1" id="KW-0479">Metal-binding</keyword>
<evidence type="ECO:0000313" key="6">
    <source>
        <dbReference type="EMBL" id="KAJ7089367.1"/>
    </source>
</evidence>
<reference evidence="6" key="1">
    <citation type="submission" date="2023-03" db="EMBL/GenBank/DDBJ databases">
        <title>Massive genome expansion in bonnet fungi (Mycena s.s.) driven by repeated elements and novel gene families across ecological guilds.</title>
        <authorList>
            <consortium name="Lawrence Berkeley National Laboratory"/>
            <person name="Harder C.B."/>
            <person name="Miyauchi S."/>
            <person name="Viragh M."/>
            <person name="Kuo A."/>
            <person name="Thoen E."/>
            <person name="Andreopoulos B."/>
            <person name="Lu D."/>
            <person name="Skrede I."/>
            <person name="Drula E."/>
            <person name="Henrissat B."/>
            <person name="Morin E."/>
            <person name="Kohler A."/>
            <person name="Barry K."/>
            <person name="LaButti K."/>
            <person name="Morin E."/>
            <person name="Salamov A."/>
            <person name="Lipzen A."/>
            <person name="Mereny Z."/>
            <person name="Hegedus B."/>
            <person name="Baldrian P."/>
            <person name="Stursova M."/>
            <person name="Weitz H."/>
            <person name="Taylor A."/>
            <person name="Grigoriev I.V."/>
            <person name="Nagy L.G."/>
            <person name="Martin F."/>
            <person name="Kauserud H."/>
        </authorList>
    </citation>
    <scope>NUCLEOTIDE SEQUENCE</scope>
    <source>
        <strain evidence="6">CBHHK173m</strain>
    </source>
</reference>